<gene>
    <name evidence="3" type="ORF">LPLAT_LOCUS2661</name>
</gene>
<keyword evidence="4" id="KW-1185">Reference proteome</keyword>
<dbReference type="InterPro" id="IPR032739">
    <property type="entry name" value="MRNIP"/>
</dbReference>
<accession>A0AAV2NAB3</accession>
<evidence type="ECO:0000313" key="4">
    <source>
        <dbReference type="Proteomes" id="UP001497644"/>
    </source>
</evidence>
<reference evidence="3" key="1">
    <citation type="submission" date="2024-04" db="EMBL/GenBank/DDBJ databases">
        <authorList>
            <consortium name="Molecular Ecology Group"/>
        </authorList>
    </citation>
    <scope>NUCLEOTIDE SEQUENCE</scope>
</reference>
<organism evidence="3 4">
    <name type="scientific">Lasius platythorax</name>
    <dbReference type="NCBI Taxonomy" id="488582"/>
    <lineage>
        <taxon>Eukaryota</taxon>
        <taxon>Metazoa</taxon>
        <taxon>Ecdysozoa</taxon>
        <taxon>Arthropoda</taxon>
        <taxon>Hexapoda</taxon>
        <taxon>Insecta</taxon>
        <taxon>Pterygota</taxon>
        <taxon>Neoptera</taxon>
        <taxon>Endopterygota</taxon>
        <taxon>Hymenoptera</taxon>
        <taxon>Apocrita</taxon>
        <taxon>Aculeata</taxon>
        <taxon>Formicoidea</taxon>
        <taxon>Formicidae</taxon>
        <taxon>Formicinae</taxon>
        <taxon>Lasius</taxon>
        <taxon>Lasius</taxon>
    </lineage>
</organism>
<evidence type="ECO:0000259" key="2">
    <source>
        <dbReference type="Pfam" id="PF15749"/>
    </source>
</evidence>
<feature type="compositionally biased region" description="Polar residues" evidence="1">
    <location>
        <begin position="165"/>
        <end position="185"/>
    </location>
</feature>
<evidence type="ECO:0000256" key="1">
    <source>
        <dbReference type="SAM" id="MobiDB-lite"/>
    </source>
</evidence>
<dbReference type="GO" id="GO:0003682">
    <property type="term" value="F:chromatin binding"/>
    <property type="evidence" value="ECO:0007669"/>
    <property type="project" value="TreeGrafter"/>
</dbReference>
<feature type="domain" description="MRN complex-interacting protein N-terminal" evidence="2">
    <location>
        <begin position="7"/>
        <end position="100"/>
    </location>
</feature>
<dbReference type="GO" id="GO:0005634">
    <property type="term" value="C:nucleus"/>
    <property type="evidence" value="ECO:0007669"/>
    <property type="project" value="TreeGrafter"/>
</dbReference>
<feature type="region of interest" description="Disordered" evidence="1">
    <location>
        <begin position="150"/>
        <end position="187"/>
    </location>
</feature>
<dbReference type="AlphaFoldDB" id="A0AAV2NAB3"/>
<dbReference type="InterPro" id="IPR049472">
    <property type="entry name" value="MRNIP_N"/>
</dbReference>
<dbReference type="PANTHER" id="PTHR15863">
    <property type="entry name" value="MRN COMPLEX-INTERACTING PROTEIN"/>
    <property type="match status" value="1"/>
</dbReference>
<dbReference type="GO" id="GO:0007095">
    <property type="term" value="P:mitotic G2 DNA damage checkpoint signaling"/>
    <property type="evidence" value="ECO:0007669"/>
    <property type="project" value="TreeGrafter"/>
</dbReference>
<protein>
    <recommendedName>
        <fullName evidence="2">MRN complex-interacting protein N-terminal domain-containing protein</fullName>
    </recommendedName>
</protein>
<evidence type="ECO:0000313" key="3">
    <source>
        <dbReference type="EMBL" id="CAL1676476.1"/>
    </source>
</evidence>
<proteinExistence type="predicted"/>
<dbReference type="EMBL" id="OZ034834">
    <property type="protein sequence ID" value="CAL1676476.1"/>
    <property type="molecule type" value="Genomic_DNA"/>
</dbReference>
<name>A0AAV2NAB3_9HYME</name>
<dbReference type="Proteomes" id="UP001497644">
    <property type="component" value="Chromosome 11"/>
</dbReference>
<dbReference type="Pfam" id="PF15749">
    <property type="entry name" value="MRNIP"/>
    <property type="match status" value="1"/>
</dbReference>
<dbReference type="PANTHER" id="PTHR15863:SF2">
    <property type="entry name" value="MRN COMPLEX-INTERACTING PROTEIN"/>
    <property type="match status" value="1"/>
</dbReference>
<sequence length="210" mass="24083">MPQEMNVLCCYSCKMYQVHIVKKAPKWHCKVCNAKQFVKQIYFQGSGRDCRLQVQQLNAMKADNTFFISSEQDDVSDACDTFANISQESDSDNAAENKRTKYFESSEIEGLEDVEDFVSDNEFDDITSSKKFPCNNINKDPFSFEKYLDDTGSESEDVSNEKELSSTSFNRNSSINDKCNMQDNTKSGKDYNNVADIFETYDELDDPLDF</sequence>